<protein>
    <submittedName>
        <fullName evidence="2">Uncharacterized protein</fullName>
    </submittedName>
</protein>
<reference evidence="2 3" key="1">
    <citation type="journal article" date="2019" name="New Phytol.">
        <title>Comparative genomics reveals unique wood-decay strategies and fruiting body development in the Schizophyllaceae.</title>
        <authorList>
            <person name="Almasi E."/>
            <person name="Sahu N."/>
            <person name="Krizsan K."/>
            <person name="Balint B."/>
            <person name="Kovacs G.M."/>
            <person name="Kiss B."/>
            <person name="Cseklye J."/>
            <person name="Drula E."/>
            <person name="Henrissat B."/>
            <person name="Nagy I."/>
            <person name="Chovatia M."/>
            <person name="Adam C."/>
            <person name="LaButti K."/>
            <person name="Lipzen A."/>
            <person name="Riley R."/>
            <person name="Grigoriev I.V."/>
            <person name="Nagy L.G."/>
        </authorList>
    </citation>
    <scope>NUCLEOTIDE SEQUENCE [LARGE SCALE GENOMIC DNA]</scope>
    <source>
        <strain evidence="2 3">NL-1724</strain>
    </source>
</reference>
<dbReference type="Proteomes" id="UP000320762">
    <property type="component" value="Unassembled WGS sequence"/>
</dbReference>
<name>A0A550C8L1_9AGAR</name>
<gene>
    <name evidence="2" type="ORF">BD626DRAFT_632044</name>
</gene>
<evidence type="ECO:0000313" key="2">
    <source>
        <dbReference type="EMBL" id="TRM61148.1"/>
    </source>
</evidence>
<sequence>MLAPLSVLDGGAHITGKSVARIGSPYHSHHIPSVQPCLLPAIASLMQPHLLGELRVRNKSATRCVRAECDIAHECEQVTVTRTLLRARSRKPTVAASTFGQVGNHSRTRPSPVSGTRGRITSPMLTRLACCDGNDGCRNLESKGEERERLKEMNAPLQLEVVSCLFLHETDTRGTTSTNFLGA</sequence>
<feature type="region of interest" description="Disordered" evidence="1">
    <location>
        <begin position="100"/>
        <end position="119"/>
    </location>
</feature>
<accession>A0A550C8L1</accession>
<dbReference type="EMBL" id="VDMD01000018">
    <property type="protein sequence ID" value="TRM61148.1"/>
    <property type="molecule type" value="Genomic_DNA"/>
</dbReference>
<feature type="compositionally biased region" description="Polar residues" evidence="1">
    <location>
        <begin position="100"/>
        <end position="114"/>
    </location>
</feature>
<evidence type="ECO:0000313" key="3">
    <source>
        <dbReference type="Proteomes" id="UP000320762"/>
    </source>
</evidence>
<keyword evidence="3" id="KW-1185">Reference proteome</keyword>
<proteinExistence type="predicted"/>
<evidence type="ECO:0000256" key="1">
    <source>
        <dbReference type="SAM" id="MobiDB-lite"/>
    </source>
</evidence>
<organism evidence="2 3">
    <name type="scientific">Schizophyllum amplum</name>
    <dbReference type="NCBI Taxonomy" id="97359"/>
    <lineage>
        <taxon>Eukaryota</taxon>
        <taxon>Fungi</taxon>
        <taxon>Dikarya</taxon>
        <taxon>Basidiomycota</taxon>
        <taxon>Agaricomycotina</taxon>
        <taxon>Agaricomycetes</taxon>
        <taxon>Agaricomycetidae</taxon>
        <taxon>Agaricales</taxon>
        <taxon>Schizophyllaceae</taxon>
        <taxon>Schizophyllum</taxon>
    </lineage>
</organism>
<comment type="caution">
    <text evidence="2">The sequence shown here is derived from an EMBL/GenBank/DDBJ whole genome shotgun (WGS) entry which is preliminary data.</text>
</comment>
<dbReference type="AlphaFoldDB" id="A0A550C8L1"/>